<dbReference type="EMBL" id="CP060719">
    <property type="protein sequence ID" value="QNN69423.1"/>
    <property type="molecule type" value="Genomic_DNA"/>
</dbReference>
<keyword evidence="2" id="KW-1185">Reference proteome</keyword>
<proteinExistence type="predicted"/>
<organism evidence="1 2">
    <name type="scientific">Thermomonas carbonis</name>
    <dbReference type="NCBI Taxonomy" id="1463158"/>
    <lineage>
        <taxon>Bacteria</taxon>
        <taxon>Pseudomonadati</taxon>
        <taxon>Pseudomonadota</taxon>
        <taxon>Gammaproteobacteria</taxon>
        <taxon>Lysobacterales</taxon>
        <taxon>Lysobacteraceae</taxon>
        <taxon>Thermomonas</taxon>
    </lineage>
</organism>
<dbReference type="Proteomes" id="UP000515804">
    <property type="component" value="Chromosome"/>
</dbReference>
<gene>
    <name evidence="1" type="ORF">H9L16_12160</name>
</gene>
<name>A0A7G9SNJ8_9GAMM</name>
<dbReference type="KEGG" id="tcn:H9L16_12160"/>
<dbReference type="InterPro" id="IPR010985">
    <property type="entry name" value="Ribbon_hlx_hlx"/>
</dbReference>
<dbReference type="InterPro" id="IPR013321">
    <property type="entry name" value="Arc_rbn_hlx_hlx"/>
</dbReference>
<dbReference type="RefSeq" id="WP_187551943.1">
    <property type="nucleotide sequence ID" value="NZ_BMZL01000008.1"/>
</dbReference>
<accession>A0A7G9SNJ8</accession>
<dbReference type="Gene3D" id="1.10.1220.10">
    <property type="entry name" value="Met repressor-like"/>
    <property type="match status" value="1"/>
</dbReference>
<sequence>MKVAISLPDPVFSAAEKLALRLRVSRSQLYAQAIQEYLGKRQDSLVTEQLNAVYAAGQEPVDPALAAAQLGAIAHEAW</sequence>
<protein>
    <submittedName>
        <fullName evidence="1">ChpI protein</fullName>
    </submittedName>
</protein>
<evidence type="ECO:0000313" key="1">
    <source>
        <dbReference type="EMBL" id="QNN69423.1"/>
    </source>
</evidence>
<dbReference type="GO" id="GO:0006355">
    <property type="term" value="P:regulation of DNA-templated transcription"/>
    <property type="evidence" value="ECO:0007669"/>
    <property type="project" value="InterPro"/>
</dbReference>
<evidence type="ECO:0000313" key="2">
    <source>
        <dbReference type="Proteomes" id="UP000515804"/>
    </source>
</evidence>
<dbReference type="AlphaFoldDB" id="A0A7G9SNJ8"/>
<reference evidence="1 2" key="1">
    <citation type="submission" date="2020-08" db="EMBL/GenBank/DDBJ databases">
        <title>Genome sequence of Thermomonas carbonis KCTC 42013T.</title>
        <authorList>
            <person name="Hyun D.-W."/>
            <person name="Bae J.-W."/>
        </authorList>
    </citation>
    <scope>NUCLEOTIDE SEQUENCE [LARGE SCALE GENOMIC DNA]</scope>
    <source>
        <strain evidence="1 2">KCTC 42013</strain>
    </source>
</reference>
<dbReference type="SUPFAM" id="SSF47598">
    <property type="entry name" value="Ribbon-helix-helix"/>
    <property type="match status" value="1"/>
</dbReference>